<proteinExistence type="predicted"/>
<dbReference type="EMBL" id="CAJHJT010000001">
    <property type="protein sequence ID" value="CAD6995364.1"/>
    <property type="molecule type" value="Genomic_DNA"/>
</dbReference>
<keyword evidence="1" id="KW-0472">Membrane</keyword>
<gene>
    <name evidence="2" type="ORF">CCAP1982_LOCUS4083</name>
</gene>
<evidence type="ECO:0000256" key="1">
    <source>
        <dbReference type="SAM" id="Phobius"/>
    </source>
</evidence>
<name>A0A811U8V4_CERCA</name>
<protein>
    <submittedName>
        <fullName evidence="2">(Mediterranean fruit fly) hypothetical protein</fullName>
    </submittedName>
</protein>
<sequence>MSEFDIFSLRPLCLGNYDCRQPPSRQQSEEKTMEIVSAKLDSQFGSLATAIKSTKLIHSLTLSFIHLFIHSFLSLFLQSFSFTLWLLSSMLPLLPVQLSSSLK</sequence>
<evidence type="ECO:0000313" key="2">
    <source>
        <dbReference type="EMBL" id="CAD6995364.1"/>
    </source>
</evidence>
<evidence type="ECO:0000313" key="3">
    <source>
        <dbReference type="Proteomes" id="UP000606786"/>
    </source>
</evidence>
<dbReference type="AlphaFoldDB" id="A0A811U8V4"/>
<keyword evidence="3" id="KW-1185">Reference proteome</keyword>
<organism evidence="2 3">
    <name type="scientific">Ceratitis capitata</name>
    <name type="common">Mediterranean fruit fly</name>
    <name type="synonym">Tephritis capitata</name>
    <dbReference type="NCBI Taxonomy" id="7213"/>
    <lineage>
        <taxon>Eukaryota</taxon>
        <taxon>Metazoa</taxon>
        <taxon>Ecdysozoa</taxon>
        <taxon>Arthropoda</taxon>
        <taxon>Hexapoda</taxon>
        <taxon>Insecta</taxon>
        <taxon>Pterygota</taxon>
        <taxon>Neoptera</taxon>
        <taxon>Endopterygota</taxon>
        <taxon>Diptera</taxon>
        <taxon>Brachycera</taxon>
        <taxon>Muscomorpha</taxon>
        <taxon>Tephritoidea</taxon>
        <taxon>Tephritidae</taxon>
        <taxon>Ceratitis</taxon>
        <taxon>Ceratitis</taxon>
    </lineage>
</organism>
<reference evidence="2" key="1">
    <citation type="submission" date="2020-11" db="EMBL/GenBank/DDBJ databases">
        <authorList>
            <person name="Whitehead M."/>
        </authorList>
    </citation>
    <scope>NUCLEOTIDE SEQUENCE</scope>
    <source>
        <strain evidence="2">EGII</strain>
    </source>
</reference>
<keyword evidence="1" id="KW-0812">Transmembrane</keyword>
<dbReference type="Proteomes" id="UP000606786">
    <property type="component" value="Unassembled WGS sequence"/>
</dbReference>
<accession>A0A811U8V4</accession>
<keyword evidence="1" id="KW-1133">Transmembrane helix</keyword>
<comment type="caution">
    <text evidence="2">The sequence shown here is derived from an EMBL/GenBank/DDBJ whole genome shotgun (WGS) entry which is preliminary data.</text>
</comment>
<feature type="transmembrane region" description="Helical" evidence="1">
    <location>
        <begin position="56"/>
        <end position="76"/>
    </location>
</feature>